<accession>A0A4C1W1X9</accession>
<evidence type="ECO:0000256" key="2">
    <source>
        <dbReference type="SAM" id="MobiDB-lite"/>
    </source>
</evidence>
<dbReference type="OrthoDB" id="6375801at2759"/>
<feature type="compositionally biased region" description="Basic and acidic residues" evidence="2">
    <location>
        <begin position="1"/>
        <end position="25"/>
    </location>
</feature>
<comment type="caution">
    <text evidence="3">The sequence shown here is derived from an EMBL/GenBank/DDBJ whole genome shotgun (WGS) entry which is preliminary data.</text>
</comment>
<dbReference type="EMBL" id="BGZK01000446">
    <property type="protein sequence ID" value="GBP44065.1"/>
    <property type="molecule type" value="Genomic_DNA"/>
</dbReference>
<keyword evidence="1" id="KW-0175">Coiled coil</keyword>
<feature type="region of interest" description="Disordered" evidence="2">
    <location>
        <begin position="1"/>
        <end position="48"/>
    </location>
</feature>
<reference evidence="3 4" key="1">
    <citation type="journal article" date="2019" name="Commun. Biol.">
        <title>The bagworm genome reveals a unique fibroin gene that provides high tensile strength.</title>
        <authorList>
            <person name="Kono N."/>
            <person name="Nakamura H."/>
            <person name="Ohtoshi R."/>
            <person name="Tomita M."/>
            <person name="Numata K."/>
            <person name="Arakawa K."/>
        </authorList>
    </citation>
    <scope>NUCLEOTIDE SEQUENCE [LARGE SCALE GENOMIC DNA]</scope>
</reference>
<organism evidence="3 4">
    <name type="scientific">Eumeta variegata</name>
    <name type="common">Bagworm moth</name>
    <name type="synonym">Eumeta japonica</name>
    <dbReference type="NCBI Taxonomy" id="151549"/>
    <lineage>
        <taxon>Eukaryota</taxon>
        <taxon>Metazoa</taxon>
        <taxon>Ecdysozoa</taxon>
        <taxon>Arthropoda</taxon>
        <taxon>Hexapoda</taxon>
        <taxon>Insecta</taxon>
        <taxon>Pterygota</taxon>
        <taxon>Neoptera</taxon>
        <taxon>Endopterygota</taxon>
        <taxon>Lepidoptera</taxon>
        <taxon>Glossata</taxon>
        <taxon>Ditrysia</taxon>
        <taxon>Tineoidea</taxon>
        <taxon>Psychidae</taxon>
        <taxon>Oiketicinae</taxon>
        <taxon>Eumeta</taxon>
    </lineage>
</organism>
<feature type="coiled-coil region" evidence="1">
    <location>
        <begin position="50"/>
        <end position="84"/>
    </location>
</feature>
<protein>
    <submittedName>
        <fullName evidence="3">Uncharacterized protein</fullName>
    </submittedName>
</protein>
<name>A0A4C1W1X9_EUMVA</name>
<gene>
    <name evidence="3" type="ORF">EVAR_85219_1</name>
</gene>
<dbReference type="Proteomes" id="UP000299102">
    <property type="component" value="Unassembled WGS sequence"/>
</dbReference>
<proteinExistence type="predicted"/>
<keyword evidence="4" id="KW-1185">Reference proteome</keyword>
<evidence type="ECO:0000256" key="1">
    <source>
        <dbReference type="SAM" id="Coils"/>
    </source>
</evidence>
<evidence type="ECO:0000313" key="4">
    <source>
        <dbReference type="Proteomes" id="UP000299102"/>
    </source>
</evidence>
<sequence>MKDITNNFAREHTPDSEDPAEERQAPLRSSESALVKQRKKNAKKKRERVLKEKDLKIQQYKRKMEKYKNKLQRLEIKVDSSKNEETPNTKLIRICDTPETQKDVVKKAIFGEILNKQLKENYAGLKTPKEKDIFGRVVSRAIVKKYKLWRVQNSAVSYKRLQKSKNHSITNETHSSSVDFERTFEDSAKLL</sequence>
<feature type="compositionally biased region" description="Basic residues" evidence="2">
    <location>
        <begin position="36"/>
        <end position="48"/>
    </location>
</feature>
<dbReference type="AlphaFoldDB" id="A0A4C1W1X9"/>
<evidence type="ECO:0000313" key="3">
    <source>
        <dbReference type="EMBL" id="GBP44065.1"/>
    </source>
</evidence>